<reference evidence="9 10" key="1">
    <citation type="submission" date="2018-01" db="EMBL/GenBank/DDBJ databases">
        <title>Complete genome sequence of Salinigranum rubrum GX10T, an extremely halophilic archaeon isolated from a marine solar saltern.</title>
        <authorList>
            <person name="Han S."/>
        </authorList>
    </citation>
    <scope>NUCLEOTIDE SEQUENCE [LARGE SCALE GENOMIC DNA]</scope>
    <source>
        <strain evidence="9 10">GX10</strain>
    </source>
</reference>
<dbReference type="SUPFAM" id="SSF109755">
    <property type="entry name" value="PhoU-like"/>
    <property type="match status" value="1"/>
</dbReference>
<dbReference type="Pfam" id="PF01895">
    <property type="entry name" value="PhoU"/>
    <property type="match status" value="2"/>
</dbReference>
<dbReference type="GeneID" id="35593705"/>
<dbReference type="RefSeq" id="WP_103426718.1">
    <property type="nucleotide sequence ID" value="NZ_CP026309.1"/>
</dbReference>
<organism evidence="9 10">
    <name type="scientific">Salinigranum rubrum</name>
    <dbReference type="NCBI Taxonomy" id="755307"/>
    <lineage>
        <taxon>Archaea</taxon>
        <taxon>Methanobacteriati</taxon>
        <taxon>Methanobacteriota</taxon>
        <taxon>Stenosarchaea group</taxon>
        <taxon>Halobacteria</taxon>
        <taxon>Halobacteriales</taxon>
        <taxon>Haloferacaceae</taxon>
        <taxon>Salinigranum</taxon>
    </lineage>
</organism>
<keyword evidence="5 7" id="KW-0963">Cytoplasm</keyword>
<evidence type="ECO:0000313" key="10">
    <source>
        <dbReference type="Proteomes" id="UP000236584"/>
    </source>
</evidence>
<dbReference type="FunFam" id="1.20.58.220:FF:000004">
    <property type="entry name" value="Phosphate-specific transport system accessory protein PhoU"/>
    <property type="match status" value="1"/>
</dbReference>
<keyword evidence="4 7" id="KW-0813">Transport</keyword>
<protein>
    <recommendedName>
        <fullName evidence="7">Phosphate-specific transport system accessory protein PhoU</fullName>
    </recommendedName>
</protein>
<dbReference type="Gene3D" id="1.20.58.220">
    <property type="entry name" value="Phosphate transport system protein phou homolog 2, domain 2"/>
    <property type="match status" value="1"/>
</dbReference>
<accession>A0A2I8VPI4</accession>
<keyword evidence="10" id="KW-1185">Reference proteome</keyword>
<evidence type="ECO:0000256" key="4">
    <source>
        <dbReference type="ARBA" id="ARBA00022448"/>
    </source>
</evidence>
<comment type="subcellular location">
    <subcellularLocation>
        <location evidence="1 7">Cytoplasm</location>
    </subcellularLocation>
</comment>
<evidence type="ECO:0000256" key="3">
    <source>
        <dbReference type="ARBA" id="ARBA00011738"/>
    </source>
</evidence>
<evidence type="ECO:0000313" key="9">
    <source>
        <dbReference type="EMBL" id="AUV83029.1"/>
    </source>
</evidence>
<dbReference type="InterPro" id="IPR028366">
    <property type="entry name" value="PhoU"/>
</dbReference>
<comment type="function">
    <text evidence="7">Plays a role in the regulation of phosphate uptake.</text>
</comment>
<evidence type="ECO:0000256" key="5">
    <source>
        <dbReference type="ARBA" id="ARBA00022490"/>
    </source>
</evidence>
<dbReference type="GO" id="GO:0005737">
    <property type="term" value="C:cytoplasm"/>
    <property type="evidence" value="ECO:0007669"/>
    <property type="project" value="UniProtKB-SubCell"/>
</dbReference>
<dbReference type="Proteomes" id="UP000236584">
    <property type="component" value="Chromosome"/>
</dbReference>
<dbReference type="PIRSF" id="PIRSF003107">
    <property type="entry name" value="PhoU"/>
    <property type="match status" value="1"/>
</dbReference>
<dbReference type="KEGG" id="srub:C2R22_16395"/>
<name>A0A2I8VPI4_9EURY</name>
<evidence type="ECO:0000256" key="6">
    <source>
        <dbReference type="ARBA" id="ARBA00022592"/>
    </source>
</evidence>
<dbReference type="AlphaFoldDB" id="A0A2I8VPI4"/>
<gene>
    <name evidence="9" type="primary">phoU</name>
    <name evidence="9" type="ORF">C2R22_16395</name>
</gene>
<dbReference type="GO" id="GO:0006817">
    <property type="term" value="P:phosphate ion transport"/>
    <property type="evidence" value="ECO:0007669"/>
    <property type="project" value="UniProtKB-KW"/>
</dbReference>
<sequence length="224" mass="25036">MPRDAYQEDLRTLREDVVTFGERVSAQLDDALRAIETDDASLATTVIEGDDAINERYLELEGDCIDLIALQQPVASDLRFVTASFKIITELERIGDLATNLSAYVHSVERPHFPEVNLLDVGRLAREMVDEALDAYDAKDPDRAAAVVERDDELDGLCERTAETVILDLVETTETFGDDELTSLLTEVNLILLTLRDIERVGDHAVNIAARSFYMATNRTTLLY</sequence>
<dbReference type="InterPro" id="IPR026022">
    <property type="entry name" value="PhoU_dom"/>
</dbReference>
<comment type="subunit">
    <text evidence="3 7">Homodimer.</text>
</comment>
<proteinExistence type="inferred from homology"/>
<evidence type="ECO:0000256" key="2">
    <source>
        <dbReference type="ARBA" id="ARBA00008107"/>
    </source>
</evidence>
<evidence type="ECO:0000256" key="1">
    <source>
        <dbReference type="ARBA" id="ARBA00004496"/>
    </source>
</evidence>
<feature type="domain" description="PhoU" evidence="8">
    <location>
        <begin position="20"/>
        <end position="103"/>
    </location>
</feature>
<feature type="domain" description="PhoU" evidence="8">
    <location>
        <begin position="119"/>
        <end position="210"/>
    </location>
</feature>
<keyword evidence="6 7" id="KW-0592">Phosphate transport</keyword>
<evidence type="ECO:0000259" key="8">
    <source>
        <dbReference type="Pfam" id="PF01895"/>
    </source>
</evidence>
<dbReference type="OrthoDB" id="7738at2157"/>
<dbReference type="InterPro" id="IPR038078">
    <property type="entry name" value="PhoU-like_sf"/>
</dbReference>
<dbReference type="PANTHER" id="PTHR42930:SF3">
    <property type="entry name" value="PHOSPHATE-SPECIFIC TRANSPORT SYSTEM ACCESSORY PROTEIN PHOU"/>
    <property type="match status" value="1"/>
</dbReference>
<dbReference type="EMBL" id="CP026309">
    <property type="protein sequence ID" value="AUV83029.1"/>
    <property type="molecule type" value="Genomic_DNA"/>
</dbReference>
<comment type="similarity">
    <text evidence="2 7">Belongs to the PhoU family.</text>
</comment>
<dbReference type="GO" id="GO:0045936">
    <property type="term" value="P:negative regulation of phosphate metabolic process"/>
    <property type="evidence" value="ECO:0007669"/>
    <property type="project" value="InterPro"/>
</dbReference>
<dbReference type="NCBIfam" id="TIGR02135">
    <property type="entry name" value="phoU_full"/>
    <property type="match status" value="1"/>
</dbReference>
<dbReference type="GO" id="GO:0030643">
    <property type="term" value="P:intracellular phosphate ion homeostasis"/>
    <property type="evidence" value="ECO:0007669"/>
    <property type="project" value="InterPro"/>
</dbReference>
<evidence type="ECO:0000256" key="7">
    <source>
        <dbReference type="PIRNR" id="PIRNR003107"/>
    </source>
</evidence>
<dbReference type="PANTHER" id="PTHR42930">
    <property type="entry name" value="PHOSPHATE-SPECIFIC TRANSPORT SYSTEM ACCESSORY PROTEIN PHOU"/>
    <property type="match status" value="1"/>
</dbReference>